<reference evidence="1" key="2">
    <citation type="journal article" date="2014" name="ISME J.">
        <title>Microbial stratification in low pH oxic and suboxic macroscopic growths along an acid mine drainage.</title>
        <authorList>
            <person name="Mendez-Garcia C."/>
            <person name="Mesa V."/>
            <person name="Sprenger R.R."/>
            <person name="Richter M."/>
            <person name="Diez M.S."/>
            <person name="Solano J."/>
            <person name="Bargiela R."/>
            <person name="Golyshina O.V."/>
            <person name="Manteca A."/>
            <person name="Ramos J.L."/>
            <person name="Gallego J.R."/>
            <person name="Llorente I."/>
            <person name="Martins Dos Santos V.A."/>
            <person name="Jensen O.N."/>
            <person name="Pelaez A.I."/>
            <person name="Sanchez J."/>
            <person name="Ferrer M."/>
        </authorList>
    </citation>
    <scope>NUCLEOTIDE SEQUENCE</scope>
</reference>
<organism evidence="1">
    <name type="scientific">mine drainage metagenome</name>
    <dbReference type="NCBI Taxonomy" id="410659"/>
    <lineage>
        <taxon>unclassified sequences</taxon>
        <taxon>metagenomes</taxon>
        <taxon>ecological metagenomes</taxon>
    </lineage>
</organism>
<dbReference type="SUPFAM" id="SSF56796">
    <property type="entry name" value="Dehydroquinate synthase-like"/>
    <property type="match status" value="1"/>
</dbReference>
<gene>
    <name evidence="1" type="ORF">B1B_13462</name>
</gene>
<comment type="caution">
    <text evidence="1">The sequence shown here is derived from an EMBL/GenBank/DDBJ whole genome shotgun (WGS) entry which is preliminary data.</text>
</comment>
<reference evidence="1" key="1">
    <citation type="submission" date="2013-08" db="EMBL/GenBank/DDBJ databases">
        <authorList>
            <person name="Mendez C."/>
            <person name="Richter M."/>
            <person name="Ferrer M."/>
            <person name="Sanchez J."/>
        </authorList>
    </citation>
    <scope>NUCLEOTIDE SEQUENCE</scope>
</reference>
<protein>
    <submittedName>
        <fullName evidence="1">sn-glycerol-1-phosphate dehydrogenase</fullName>
    </submittedName>
</protein>
<dbReference type="EMBL" id="AUZY01008868">
    <property type="protein sequence ID" value="EQD44586.1"/>
    <property type="molecule type" value="Genomic_DNA"/>
</dbReference>
<accession>T0Z9I2</accession>
<evidence type="ECO:0000313" key="1">
    <source>
        <dbReference type="EMBL" id="EQD44586.1"/>
    </source>
</evidence>
<sequence length="145" mass="15078">MVVLGVGSDGGGWSLGEWGLDTLISLRVPGDGMALGSEGRREGSAPLATEPELFTKSRVMNFPRTVLAGHGVLGELGRVCERLGYPRRGVLVTGGRTRLIAGDRAVAVLAGSGFEVRVELAGEATLEESQRLSDRIGSEGGGFVV</sequence>
<feature type="non-terminal residue" evidence="1">
    <location>
        <position position="145"/>
    </location>
</feature>
<dbReference type="AlphaFoldDB" id="T0Z9I2"/>
<name>T0Z9I2_9ZZZZ</name>
<dbReference type="Gene3D" id="3.40.50.1970">
    <property type="match status" value="1"/>
</dbReference>
<proteinExistence type="predicted"/>